<proteinExistence type="predicted"/>
<keyword evidence="5" id="KW-1185">Reference proteome</keyword>
<accession>A0A6N6VRP0</accession>
<feature type="repeat" description="WD" evidence="3">
    <location>
        <begin position="124"/>
        <end position="164"/>
    </location>
</feature>
<dbReference type="InterPro" id="IPR020472">
    <property type="entry name" value="WD40_PAC1"/>
</dbReference>
<dbReference type="SUPFAM" id="SSF50978">
    <property type="entry name" value="WD40 repeat-like"/>
    <property type="match status" value="1"/>
</dbReference>
<dbReference type="InterPro" id="IPR019775">
    <property type="entry name" value="WD40_repeat_CS"/>
</dbReference>
<evidence type="ECO:0000256" key="2">
    <source>
        <dbReference type="ARBA" id="ARBA00022737"/>
    </source>
</evidence>
<dbReference type="InterPro" id="IPR036322">
    <property type="entry name" value="WD40_repeat_dom_sf"/>
</dbReference>
<feature type="repeat" description="WD" evidence="3">
    <location>
        <begin position="1"/>
        <end position="41"/>
    </location>
</feature>
<evidence type="ECO:0000313" key="4">
    <source>
        <dbReference type="EMBL" id="KAB8037678.1"/>
    </source>
</evidence>
<evidence type="ECO:0000256" key="3">
    <source>
        <dbReference type="PROSITE-ProRule" id="PRU00221"/>
    </source>
</evidence>
<evidence type="ECO:0008006" key="6">
    <source>
        <dbReference type="Google" id="ProtNLM"/>
    </source>
</evidence>
<dbReference type="PANTHER" id="PTHR44129">
    <property type="entry name" value="WD REPEAT-CONTAINING PROTEIN POP1"/>
    <property type="match status" value="1"/>
</dbReference>
<dbReference type="SUPFAM" id="SSF50998">
    <property type="entry name" value="Quinoprotein alcohol dehydrogenase-like"/>
    <property type="match status" value="1"/>
</dbReference>
<dbReference type="PROSITE" id="PS50082">
    <property type="entry name" value="WD_REPEATS_2"/>
    <property type="match status" value="5"/>
</dbReference>
<dbReference type="OrthoDB" id="135039at2"/>
<sequence>MNLHTSPISGVDCFKDKYIATAGYDNKVILWDSKNKKAIASGEHNHLANACKFSECGNFLVSASSDYSAMVWKIPSMEKIATLLGHTDDIEMAAINNSNTCIATASRDHSINLYDMDGNYLSKLSGHNADVISISWLNDESLISSSDDGTVRVWNISNGSHSIYNFESIETDTIALVNENLFFAGNDNGDIITINNNITYTRAHQSGIKRLYYNKDGNILISTSYDRKLKVWKLNEENILELYRESEFPSIIWPRSISMSNKNVIVFSTFGSSYATFKIETNEWNTSNIVKTFGINSVIESNNQLFHIGDAGEFYQDGQFIKSMHSLCNFIVKTEFFILTGGQLGEVYNAISGDIIYKHHSPLNCATFIKGNEYNLIAVGAYTGEAILLKEKDNHISILEILKIHSNAIKGICNNGNYLFSASANKEIALSDYTQFKTIQKISNAHDKIINACIHLKDNLFITIGRDLKYKIWDGINLLSSHLTQQKNSLKCIAKSSNNETIAIGSYSGEIQIYNIINNELIRKYNPTKYGISSLTFRDSSNTFIASSYDGNLYEIKQ</sequence>
<keyword evidence="2" id="KW-0677">Repeat</keyword>
<dbReference type="RefSeq" id="WP_153420753.1">
    <property type="nucleotide sequence ID" value="NZ_WFLM01000004.1"/>
</dbReference>
<organism evidence="4 5">
    <name type="scientific">Silvanigrella paludirubra</name>
    <dbReference type="NCBI Taxonomy" id="2499159"/>
    <lineage>
        <taxon>Bacteria</taxon>
        <taxon>Pseudomonadati</taxon>
        <taxon>Bdellovibrionota</taxon>
        <taxon>Oligoflexia</taxon>
        <taxon>Silvanigrellales</taxon>
        <taxon>Silvanigrellaceae</taxon>
        <taxon>Silvanigrella</taxon>
    </lineage>
</organism>
<evidence type="ECO:0000256" key="1">
    <source>
        <dbReference type="ARBA" id="ARBA00022574"/>
    </source>
</evidence>
<feature type="repeat" description="WD" evidence="3">
    <location>
        <begin position="83"/>
        <end position="117"/>
    </location>
</feature>
<dbReference type="SMART" id="SM00320">
    <property type="entry name" value="WD40"/>
    <property type="match status" value="9"/>
</dbReference>
<dbReference type="InterPro" id="IPR050349">
    <property type="entry name" value="WD_LIS1/nudF_dynein_reg"/>
</dbReference>
<dbReference type="InterPro" id="IPR001680">
    <property type="entry name" value="WD40_rpt"/>
</dbReference>
<dbReference type="PROSITE" id="PS50294">
    <property type="entry name" value="WD_REPEATS_REGION"/>
    <property type="match status" value="2"/>
</dbReference>
<dbReference type="Gene3D" id="2.130.10.10">
    <property type="entry name" value="YVTN repeat-like/Quinoprotein amine dehydrogenase"/>
    <property type="match status" value="3"/>
</dbReference>
<feature type="repeat" description="WD" evidence="3">
    <location>
        <begin position="201"/>
        <end position="242"/>
    </location>
</feature>
<dbReference type="PRINTS" id="PR00320">
    <property type="entry name" value="GPROTEINBRPT"/>
</dbReference>
<comment type="caution">
    <text evidence="4">The sequence shown here is derived from an EMBL/GenBank/DDBJ whole genome shotgun (WGS) entry which is preliminary data.</text>
</comment>
<dbReference type="EMBL" id="WFLM01000004">
    <property type="protein sequence ID" value="KAB8037678.1"/>
    <property type="molecule type" value="Genomic_DNA"/>
</dbReference>
<reference evidence="4 5" key="1">
    <citation type="submission" date="2019-10" db="EMBL/GenBank/DDBJ databases">
        <title>New species of Slilvanegrellaceae.</title>
        <authorList>
            <person name="Pitt A."/>
            <person name="Hahn M.W."/>
        </authorList>
    </citation>
    <scope>NUCLEOTIDE SEQUENCE [LARGE SCALE GENOMIC DNA]</scope>
    <source>
        <strain evidence="4 5">SP-Ram-0.45-NSY-1</strain>
    </source>
</reference>
<dbReference type="Proteomes" id="UP000437748">
    <property type="component" value="Unassembled WGS sequence"/>
</dbReference>
<dbReference type="PROSITE" id="PS00678">
    <property type="entry name" value="WD_REPEATS_1"/>
    <property type="match status" value="1"/>
</dbReference>
<gene>
    <name evidence="4" type="ORF">GCL60_10920</name>
</gene>
<dbReference type="InterPro" id="IPR011047">
    <property type="entry name" value="Quinoprotein_ADH-like_sf"/>
</dbReference>
<evidence type="ECO:0000313" key="5">
    <source>
        <dbReference type="Proteomes" id="UP000437748"/>
    </source>
</evidence>
<name>A0A6N6VRP0_9BACT</name>
<dbReference type="InterPro" id="IPR015943">
    <property type="entry name" value="WD40/YVTN_repeat-like_dom_sf"/>
</dbReference>
<keyword evidence="1 3" id="KW-0853">WD repeat</keyword>
<dbReference type="CDD" id="cd00200">
    <property type="entry name" value="WD40"/>
    <property type="match status" value="1"/>
</dbReference>
<feature type="repeat" description="WD" evidence="3">
    <location>
        <begin position="41"/>
        <end position="82"/>
    </location>
</feature>
<dbReference type="Pfam" id="PF00400">
    <property type="entry name" value="WD40"/>
    <property type="match status" value="5"/>
</dbReference>
<dbReference type="AlphaFoldDB" id="A0A6N6VRP0"/>
<protein>
    <recommendedName>
        <fullName evidence="6">WD40 repeat domain-containing protein</fullName>
    </recommendedName>
</protein>